<sequence>MKTNLSHEFYKMIRQRSSWVAVIVFFGLMLYSATPTAYITKNLISQGFGTGQWVIIIMITLSANFIAMELKNNTMTTLLYKSPNRWGVFVAKLIVLIVYSIILLIAGFIFTLIIKAVLVNSHFAQQFVTKFAINNEVSVFDQILQIAQQFCKKFQKQPQVMDFLFFNPTIIQVYQADKDDFSFLQTIQRLAQQVNPGILNDQQFFEQLWSFIQGYSLLIKNGVITYDPQVVKVTLSQIVGGK</sequence>
<dbReference type="Pfam" id="PF12730">
    <property type="entry name" value="ABC2_membrane_4"/>
    <property type="match status" value="1"/>
</dbReference>
<evidence type="ECO:0000313" key="2">
    <source>
        <dbReference type="EMBL" id="PTV04169.1"/>
    </source>
</evidence>
<dbReference type="PANTHER" id="PTHR37305:SF1">
    <property type="entry name" value="MEMBRANE PROTEIN"/>
    <property type="match status" value="1"/>
</dbReference>
<keyword evidence="1" id="KW-0472">Membrane</keyword>
<comment type="caution">
    <text evidence="2">The sequence shown here is derived from an EMBL/GenBank/DDBJ whole genome shotgun (WGS) entry which is preliminary data.</text>
</comment>
<dbReference type="RefSeq" id="WP_080998035.1">
    <property type="nucleotide sequence ID" value="NZ_QAZN01000006.1"/>
</dbReference>
<dbReference type="AlphaFoldDB" id="A0A0L8AQP7"/>
<keyword evidence="1" id="KW-0812">Transmembrane</keyword>
<reference evidence="3" key="1">
    <citation type="submission" date="2018-04" db="EMBL/GenBank/DDBJ databases">
        <title>Draft Genome Sequences of 10 Lactobacillus Species from 22 Commercial Probiotic Products.</title>
        <authorList>
            <person name="Gangiredla J."/>
            <person name="Barnaba T.J."/>
            <person name="Mammel M.K."/>
            <person name="Lacher D.W."/>
            <person name="Elkins C.A."/>
            <person name="Lampel K.A."/>
            <person name="Whitehouse C.A."/>
            <person name="Tartera C."/>
        </authorList>
    </citation>
    <scope>NUCLEOTIDE SEQUENCE [LARGE SCALE GENOMIC DNA]</scope>
    <source>
        <strain evidence="3">DS12_10</strain>
    </source>
</reference>
<feature type="transmembrane region" description="Helical" evidence="1">
    <location>
        <begin position="20"/>
        <end position="39"/>
    </location>
</feature>
<dbReference type="PANTHER" id="PTHR37305">
    <property type="entry name" value="INTEGRAL MEMBRANE PROTEIN-RELATED"/>
    <property type="match status" value="1"/>
</dbReference>
<keyword evidence="1" id="KW-1133">Transmembrane helix</keyword>
<name>A0A0L8AQP7_LIMRT</name>
<evidence type="ECO:0000256" key="1">
    <source>
        <dbReference type="SAM" id="Phobius"/>
    </source>
</evidence>
<organism evidence="2 3">
    <name type="scientific">Limosilactobacillus reuteri</name>
    <name type="common">Lactobacillus reuteri</name>
    <dbReference type="NCBI Taxonomy" id="1598"/>
    <lineage>
        <taxon>Bacteria</taxon>
        <taxon>Bacillati</taxon>
        <taxon>Bacillota</taxon>
        <taxon>Bacilli</taxon>
        <taxon>Lactobacillales</taxon>
        <taxon>Lactobacillaceae</taxon>
        <taxon>Limosilactobacillus</taxon>
    </lineage>
</organism>
<gene>
    <name evidence="2" type="ORF">DB325_05070</name>
</gene>
<proteinExistence type="predicted"/>
<dbReference type="Proteomes" id="UP000244083">
    <property type="component" value="Unassembled WGS sequence"/>
</dbReference>
<accession>A0A0L8AQP7</accession>
<evidence type="ECO:0000313" key="3">
    <source>
        <dbReference type="Proteomes" id="UP000244083"/>
    </source>
</evidence>
<feature type="transmembrane region" description="Helical" evidence="1">
    <location>
        <begin position="89"/>
        <end position="114"/>
    </location>
</feature>
<protein>
    <submittedName>
        <fullName evidence="2">Uncharacterized protein</fullName>
    </submittedName>
</protein>
<feature type="transmembrane region" description="Helical" evidence="1">
    <location>
        <begin position="51"/>
        <end position="68"/>
    </location>
</feature>
<dbReference type="EMBL" id="QAZN01000006">
    <property type="protein sequence ID" value="PTV04169.1"/>
    <property type="molecule type" value="Genomic_DNA"/>
</dbReference>